<sequence>MRYVNSDPLCFRLMFNNQPYIQTHVLSTEFSLAEKRPLQGLVILNDNPEKSGKTTRRPTRMVEDTTQIPVSQRWSKIGVWMRS</sequence>
<accession>A0A0C3FM09</accession>
<dbReference type="Proteomes" id="UP000054166">
    <property type="component" value="Unassembled WGS sequence"/>
</dbReference>
<dbReference type="InParanoid" id="A0A0C3FM09"/>
<gene>
    <name evidence="1" type="ORF">PILCRDRAFT_822072</name>
</gene>
<organism evidence="1 2">
    <name type="scientific">Piloderma croceum (strain F 1598)</name>
    <dbReference type="NCBI Taxonomy" id="765440"/>
    <lineage>
        <taxon>Eukaryota</taxon>
        <taxon>Fungi</taxon>
        <taxon>Dikarya</taxon>
        <taxon>Basidiomycota</taxon>
        <taxon>Agaricomycotina</taxon>
        <taxon>Agaricomycetes</taxon>
        <taxon>Agaricomycetidae</taxon>
        <taxon>Atheliales</taxon>
        <taxon>Atheliaceae</taxon>
        <taxon>Piloderma</taxon>
    </lineage>
</organism>
<reference evidence="2" key="2">
    <citation type="submission" date="2015-01" db="EMBL/GenBank/DDBJ databases">
        <title>Evolutionary Origins and Diversification of the Mycorrhizal Mutualists.</title>
        <authorList>
            <consortium name="DOE Joint Genome Institute"/>
            <consortium name="Mycorrhizal Genomics Consortium"/>
            <person name="Kohler A."/>
            <person name="Kuo A."/>
            <person name="Nagy L.G."/>
            <person name="Floudas D."/>
            <person name="Copeland A."/>
            <person name="Barry K.W."/>
            <person name="Cichocki N."/>
            <person name="Veneault-Fourrey C."/>
            <person name="LaButti K."/>
            <person name="Lindquist E.A."/>
            <person name="Lipzen A."/>
            <person name="Lundell T."/>
            <person name="Morin E."/>
            <person name="Murat C."/>
            <person name="Riley R."/>
            <person name="Ohm R."/>
            <person name="Sun H."/>
            <person name="Tunlid A."/>
            <person name="Henrissat B."/>
            <person name="Grigoriev I.V."/>
            <person name="Hibbett D.S."/>
            <person name="Martin F."/>
        </authorList>
    </citation>
    <scope>NUCLEOTIDE SEQUENCE [LARGE SCALE GENOMIC DNA]</scope>
    <source>
        <strain evidence="2">F 1598</strain>
    </source>
</reference>
<evidence type="ECO:0000313" key="2">
    <source>
        <dbReference type="Proteomes" id="UP000054166"/>
    </source>
</evidence>
<name>A0A0C3FM09_PILCF</name>
<dbReference type="AlphaFoldDB" id="A0A0C3FM09"/>
<reference evidence="1 2" key="1">
    <citation type="submission" date="2014-04" db="EMBL/GenBank/DDBJ databases">
        <authorList>
            <consortium name="DOE Joint Genome Institute"/>
            <person name="Kuo A."/>
            <person name="Tarkka M."/>
            <person name="Buscot F."/>
            <person name="Kohler A."/>
            <person name="Nagy L.G."/>
            <person name="Floudas D."/>
            <person name="Copeland A."/>
            <person name="Barry K.W."/>
            <person name="Cichocki N."/>
            <person name="Veneault-Fourrey C."/>
            <person name="LaButti K."/>
            <person name="Lindquist E.A."/>
            <person name="Lipzen A."/>
            <person name="Lundell T."/>
            <person name="Morin E."/>
            <person name="Murat C."/>
            <person name="Sun H."/>
            <person name="Tunlid A."/>
            <person name="Henrissat B."/>
            <person name="Grigoriev I.V."/>
            <person name="Hibbett D.S."/>
            <person name="Martin F."/>
            <person name="Nordberg H.P."/>
            <person name="Cantor M.N."/>
            <person name="Hua S.X."/>
        </authorList>
    </citation>
    <scope>NUCLEOTIDE SEQUENCE [LARGE SCALE GENOMIC DNA]</scope>
    <source>
        <strain evidence="1 2">F 1598</strain>
    </source>
</reference>
<proteinExistence type="predicted"/>
<keyword evidence="2" id="KW-1185">Reference proteome</keyword>
<protein>
    <submittedName>
        <fullName evidence="1">Uncharacterized protein</fullName>
    </submittedName>
</protein>
<evidence type="ECO:0000313" key="1">
    <source>
        <dbReference type="EMBL" id="KIM80794.1"/>
    </source>
</evidence>
<dbReference type="HOGENOM" id="CLU_2543380_0_0_1"/>
<dbReference type="EMBL" id="KN833002">
    <property type="protein sequence ID" value="KIM80794.1"/>
    <property type="molecule type" value="Genomic_DNA"/>
</dbReference>